<dbReference type="SUPFAM" id="SSF57424">
    <property type="entry name" value="LDL receptor-like module"/>
    <property type="match status" value="1"/>
</dbReference>
<reference evidence="4" key="2">
    <citation type="submission" date="2017-02" db="UniProtKB">
        <authorList>
            <consortium name="WormBaseParasite"/>
        </authorList>
    </citation>
    <scope>IDENTIFICATION</scope>
</reference>
<reference evidence="3" key="1">
    <citation type="submission" date="2012-09" db="EMBL/GenBank/DDBJ databases">
        <authorList>
            <person name="Martin A.A."/>
        </authorList>
    </citation>
    <scope>NUCLEOTIDE SEQUENCE</scope>
</reference>
<dbReference type="InterPro" id="IPR036055">
    <property type="entry name" value="LDL_receptor-like_sf"/>
</dbReference>
<dbReference type="AlphaFoldDB" id="A0A0K0DFL0"/>
<keyword evidence="1" id="KW-1015">Disulfide bond</keyword>
<evidence type="ECO:0000256" key="2">
    <source>
        <dbReference type="PROSITE-ProRule" id="PRU00124"/>
    </source>
</evidence>
<dbReference type="WBParaSite" id="ACAC_0000975701-mRNA-1">
    <property type="protein sequence ID" value="ACAC_0000975701-mRNA-1"/>
    <property type="gene ID" value="ACAC_0000975701"/>
</dbReference>
<evidence type="ECO:0000313" key="4">
    <source>
        <dbReference type="WBParaSite" id="ACAC_0000975701-mRNA-1"/>
    </source>
</evidence>
<organism evidence="3 4">
    <name type="scientific">Angiostrongylus cantonensis</name>
    <name type="common">Rat lungworm</name>
    <dbReference type="NCBI Taxonomy" id="6313"/>
    <lineage>
        <taxon>Eukaryota</taxon>
        <taxon>Metazoa</taxon>
        <taxon>Ecdysozoa</taxon>
        <taxon>Nematoda</taxon>
        <taxon>Chromadorea</taxon>
        <taxon>Rhabditida</taxon>
        <taxon>Rhabditina</taxon>
        <taxon>Rhabditomorpha</taxon>
        <taxon>Strongyloidea</taxon>
        <taxon>Metastrongylidae</taxon>
        <taxon>Angiostrongylus</taxon>
    </lineage>
</organism>
<dbReference type="Gene3D" id="4.10.400.10">
    <property type="entry name" value="Low-density Lipoprotein Receptor"/>
    <property type="match status" value="1"/>
</dbReference>
<keyword evidence="3" id="KW-1185">Reference proteome</keyword>
<protein>
    <submittedName>
        <fullName evidence="4">Low-density lipoprotein receptor domain class A</fullName>
    </submittedName>
</protein>
<dbReference type="Proteomes" id="UP000035642">
    <property type="component" value="Unassembled WGS sequence"/>
</dbReference>
<accession>A0A0K0DFL0</accession>
<dbReference type="SMART" id="SM00192">
    <property type="entry name" value="LDLa"/>
    <property type="match status" value="1"/>
</dbReference>
<evidence type="ECO:0000313" key="3">
    <source>
        <dbReference type="Proteomes" id="UP000035642"/>
    </source>
</evidence>
<proteinExistence type="predicted"/>
<evidence type="ECO:0000256" key="1">
    <source>
        <dbReference type="ARBA" id="ARBA00023157"/>
    </source>
</evidence>
<sequence length="81" mass="8889">LWCNGNEMNTSRKSLCEVEGTVKCARTPNCVLPHWILDGKDDCEDGSDEGGTYKLMCSHRLLANCRTLSFVGLCSINFSGS</sequence>
<name>A0A0K0DFL0_ANGCA</name>
<dbReference type="PROSITE" id="PS50068">
    <property type="entry name" value="LDLRA_2"/>
    <property type="match status" value="1"/>
</dbReference>
<comment type="caution">
    <text evidence="2">Lacks conserved residue(s) required for the propagation of feature annotation.</text>
</comment>
<dbReference type="InterPro" id="IPR002172">
    <property type="entry name" value="LDrepeatLR_classA_rpt"/>
</dbReference>
<dbReference type="Pfam" id="PF00057">
    <property type="entry name" value="Ldl_recept_a"/>
    <property type="match status" value="1"/>
</dbReference>